<feature type="domain" description="R3H" evidence="7">
    <location>
        <begin position="196"/>
        <end position="262"/>
    </location>
</feature>
<comment type="similarity">
    <text evidence="6">Belongs to the KhpB RNA-binding protein family.</text>
</comment>
<dbReference type="GO" id="GO:0009252">
    <property type="term" value="P:peptidoglycan biosynthetic process"/>
    <property type="evidence" value="ECO:0007669"/>
    <property type="project" value="UniProtKB-UniRule"/>
</dbReference>
<comment type="function">
    <text evidence="6">A probable RNA chaperone. Forms a complex with KhpA which binds to cellular RNA and controls its expression. Plays a role in peptidoglycan (PG) homeostasis and cell length regulation.</text>
</comment>
<dbReference type="InterPro" id="IPR001374">
    <property type="entry name" value="R3H_dom"/>
</dbReference>
<dbReference type="SUPFAM" id="SSF82708">
    <property type="entry name" value="R3H domain"/>
    <property type="match status" value="1"/>
</dbReference>
<dbReference type="Pfam" id="PF14804">
    <property type="entry name" value="Jag_N"/>
    <property type="match status" value="1"/>
</dbReference>
<dbReference type="EMBL" id="FMUX01000025">
    <property type="protein sequence ID" value="SCY83709.1"/>
    <property type="molecule type" value="Genomic_DNA"/>
</dbReference>
<dbReference type="InterPro" id="IPR038247">
    <property type="entry name" value="Jag_N_dom_sf"/>
</dbReference>
<dbReference type="InterPro" id="IPR039247">
    <property type="entry name" value="KhpB"/>
</dbReference>
<accession>A0A1G5J7C4</accession>
<dbReference type="GO" id="GO:0008360">
    <property type="term" value="P:regulation of cell shape"/>
    <property type="evidence" value="ECO:0007669"/>
    <property type="project" value="UniProtKB-KW"/>
</dbReference>
<dbReference type="InterPro" id="IPR015946">
    <property type="entry name" value="KH_dom-like_a/b"/>
</dbReference>
<dbReference type="Gene3D" id="3.30.300.20">
    <property type="match status" value="1"/>
</dbReference>
<dbReference type="PANTHER" id="PTHR35800">
    <property type="entry name" value="PROTEIN JAG"/>
    <property type="match status" value="1"/>
</dbReference>
<dbReference type="AlphaFoldDB" id="A0A1G5J7C4"/>
<evidence type="ECO:0000256" key="1">
    <source>
        <dbReference type="ARBA" id="ARBA00022490"/>
    </source>
</evidence>
<sequence>MNSLREFEGRTVEKAIDAALQELDIPREELDYNVVSKGSAGLFGLFGAKKAKISVAVKKNRPKQGRVAKNLVDEAFGTPKTEESTSADTEGFKGEDRTYEYTERTFEDGFFKGLTPADAGVEILKEIASFISEESEIAYRVDGDILTYNVTGGNAAVMIGKKGQTLEAIQYLLDKIINKHSVERVRVQVDIEGYLEMRKEKLRQHAQRMAEKVKKTGKPHTIGHMSSHDRRIIHLTLKDDRGVRTQSMGEGYYRRLVIFPKRNKNMRNKNR</sequence>
<evidence type="ECO:0000256" key="3">
    <source>
        <dbReference type="ARBA" id="ARBA00022960"/>
    </source>
</evidence>
<keyword evidence="1 6" id="KW-0963">Cytoplasm</keyword>
<dbReference type="SMART" id="SM00393">
    <property type="entry name" value="R3H"/>
    <property type="match status" value="1"/>
</dbReference>
<dbReference type="PROSITE" id="PS51061">
    <property type="entry name" value="R3H"/>
    <property type="match status" value="1"/>
</dbReference>
<dbReference type="SMART" id="SM01245">
    <property type="entry name" value="Jag_N"/>
    <property type="match status" value="1"/>
</dbReference>
<dbReference type="GO" id="GO:0071555">
    <property type="term" value="P:cell wall organization"/>
    <property type="evidence" value="ECO:0007669"/>
    <property type="project" value="UniProtKB-KW"/>
</dbReference>
<dbReference type="InterPro" id="IPR036867">
    <property type="entry name" value="R3H_dom_sf"/>
</dbReference>
<reference evidence="8 9" key="1">
    <citation type="submission" date="2016-10" db="EMBL/GenBank/DDBJ databases">
        <authorList>
            <person name="de Groot N.N."/>
        </authorList>
    </citation>
    <scope>NUCLEOTIDE SEQUENCE [LARGE SCALE GENOMIC DNA]</scope>
    <source>
        <strain evidence="8 9">AA1</strain>
    </source>
</reference>
<dbReference type="HAMAP" id="MF_00867">
    <property type="entry name" value="KhpB"/>
    <property type="match status" value="1"/>
</dbReference>
<evidence type="ECO:0000256" key="4">
    <source>
        <dbReference type="ARBA" id="ARBA00023186"/>
    </source>
</evidence>
<dbReference type="InterPro" id="IPR038008">
    <property type="entry name" value="Jag_KH"/>
</dbReference>
<protein>
    <recommendedName>
        <fullName evidence="6">RNA-binding protein KhpB</fullName>
    </recommendedName>
    <alternativeName>
        <fullName evidence="6">RNA-binding protein EloR</fullName>
    </alternativeName>
</protein>
<keyword evidence="4 6" id="KW-0143">Chaperone</keyword>
<dbReference type="CDD" id="cd02644">
    <property type="entry name" value="R3H_jag"/>
    <property type="match status" value="1"/>
</dbReference>
<evidence type="ECO:0000256" key="5">
    <source>
        <dbReference type="ARBA" id="ARBA00023316"/>
    </source>
</evidence>
<keyword evidence="9" id="KW-1185">Reference proteome</keyword>
<dbReference type="Pfam" id="PF01424">
    <property type="entry name" value="R3H"/>
    <property type="match status" value="1"/>
</dbReference>
<gene>
    <name evidence="6" type="primary">khpB</name>
    <name evidence="6" type="synonym">eloR</name>
    <name evidence="8" type="ORF">SAMN05216233_12551</name>
</gene>
<dbReference type="InterPro" id="IPR032782">
    <property type="entry name" value="KhpB_N"/>
</dbReference>
<keyword evidence="2 6" id="KW-0694">RNA-binding</keyword>
<dbReference type="Gene3D" id="3.30.1370.50">
    <property type="entry name" value="R3H-like domain"/>
    <property type="match status" value="1"/>
</dbReference>
<proteinExistence type="inferred from homology"/>
<dbReference type="GO" id="GO:0005737">
    <property type="term" value="C:cytoplasm"/>
    <property type="evidence" value="ECO:0007669"/>
    <property type="project" value="UniProtKB-SubCell"/>
</dbReference>
<comment type="subcellular location">
    <subcellularLocation>
        <location evidence="6">Cytoplasm</location>
    </subcellularLocation>
</comment>
<dbReference type="RefSeq" id="WP_092214938.1">
    <property type="nucleotide sequence ID" value="NZ_FMUX01000025.1"/>
</dbReference>
<comment type="subunit">
    <text evidence="6">Forms a complex with KhpA.</text>
</comment>
<dbReference type="PANTHER" id="PTHR35800:SF1">
    <property type="entry name" value="RNA-BINDING PROTEIN KHPB"/>
    <property type="match status" value="1"/>
</dbReference>
<evidence type="ECO:0000313" key="8">
    <source>
        <dbReference type="EMBL" id="SCY83709.1"/>
    </source>
</evidence>
<dbReference type="STRING" id="419481.SAMN05216233_12551"/>
<evidence type="ECO:0000259" key="7">
    <source>
        <dbReference type="PROSITE" id="PS51061"/>
    </source>
</evidence>
<evidence type="ECO:0000313" key="9">
    <source>
        <dbReference type="Proteomes" id="UP000198870"/>
    </source>
</evidence>
<evidence type="ECO:0000256" key="2">
    <source>
        <dbReference type="ARBA" id="ARBA00022884"/>
    </source>
</evidence>
<dbReference type="NCBIfam" id="NF041568">
    <property type="entry name" value="Jag_EloR"/>
    <property type="match status" value="1"/>
</dbReference>
<evidence type="ECO:0000256" key="6">
    <source>
        <dbReference type="HAMAP-Rule" id="MF_00867"/>
    </source>
</evidence>
<organism evidence="8 9">
    <name type="scientific">Desulfoluna spongiiphila</name>
    <dbReference type="NCBI Taxonomy" id="419481"/>
    <lineage>
        <taxon>Bacteria</taxon>
        <taxon>Pseudomonadati</taxon>
        <taxon>Thermodesulfobacteriota</taxon>
        <taxon>Desulfobacteria</taxon>
        <taxon>Desulfobacterales</taxon>
        <taxon>Desulfolunaceae</taxon>
        <taxon>Desulfoluna</taxon>
    </lineage>
</organism>
<dbReference type="CDD" id="cd02414">
    <property type="entry name" value="KH-II_Jag"/>
    <property type="match status" value="1"/>
</dbReference>
<dbReference type="InterPro" id="IPR034079">
    <property type="entry name" value="R3H_KhpB"/>
</dbReference>
<dbReference type="GO" id="GO:0003723">
    <property type="term" value="F:RNA binding"/>
    <property type="evidence" value="ECO:0007669"/>
    <property type="project" value="UniProtKB-UniRule"/>
</dbReference>
<dbReference type="OrthoDB" id="9794483at2"/>
<dbReference type="Gene3D" id="3.30.30.80">
    <property type="entry name" value="probable RNA-binding protein from clostridium symbiosum atcc 14940"/>
    <property type="match status" value="1"/>
</dbReference>
<dbReference type="Pfam" id="PF13083">
    <property type="entry name" value="KH_KhpA-B"/>
    <property type="match status" value="1"/>
</dbReference>
<comment type="domain">
    <text evidence="6">Has an N-terminal Jag-N domain and 2 RNA-binding domains (KH and R3H).</text>
</comment>
<feature type="region of interest" description="Jag_N domain" evidence="6">
    <location>
        <begin position="6"/>
        <end position="56"/>
    </location>
</feature>
<name>A0A1G5J7C4_9BACT</name>
<keyword evidence="3 6" id="KW-0133">Cell shape</keyword>
<keyword evidence="5 6" id="KW-0961">Cell wall biogenesis/degradation</keyword>
<dbReference type="Proteomes" id="UP000198870">
    <property type="component" value="Unassembled WGS sequence"/>
</dbReference>